<dbReference type="Proteomes" id="UP000316621">
    <property type="component" value="Chromosome 9"/>
</dbReference>
<proteinExistence type="predicted"/>
<gene>
    <name evidence="1" type="ORF">C5167_001044</name>
</gene>
<name>A0A4Y7KR74_PAPSO</name>
<organism evidence="1 2">
    <name type="scientific">Papaver somniferum</name>
    <name type="common">Opium poppy</name>
    <dbReference type="NCBI Taxonomy" id="3469"/>
    <lineage>
        <taxon>Eukaryota</taxon>
        <taxon>Viridiplantae</taxon>
        <taxon>Streptophyta</taxon>
        <taxon>Embryophyta</taxon>
        <taxon>Tracheophyta</taxon>
        <taxon>Spermatophyta</taxon>
        <taxon>Magnoliopsida</taxon>
        <taxon>Ranunculales</taxon>
        <taxon>Papaveraceae</taxon>
        <taxon>Papaveroideae</taxon>
        <taxon>Papaver</taxon>
    </lineage>
</organism>
<dbReference type="EMBL" id="CM010723">
    <property type="protein sequence ID" value="RZC75843.1"/>
    <property type="molecule type" value="Genomic_DNA"/>
</dbReference>
<keyword evidence="2" id="KW-1185">Reference proteome</keyword>
<evidence type="ECO:0000313" key="2">
    <source>
        <dbReference type="Proteomes" id="UP000316621"/>
    </source>
</evidence>
<dbReference type="Gramene" id="RZC75843">
    <property type="protein sequence ID" value="RZC75843"/>
    <property type="gene ID" value="C5167_001044"/>
</dbReference>
<accession>A0A4Y7KR74</accession>
<protein>
    <submittedName>
        <fullName evidence="1">Uncharacterized protein</fullName>
    </submittedName>
</protein>
<evidence type="ECO:0000313" key="1">
    <source>
        <dbReference type="EMBL" id="RZC75843.1"/>
    </source>
</evidence>
<reference evidence="1 2" key="1">
    <citation type="journal article" date="2018" name="Science">
        <title>The opium poppy genome and morphinan production.</title>
        <authorList>
            <person name="Guo L."/>
            <person name="Winzer T."/>
            <person name="Yang X."/>
            <person name="Li Y."/>
            <person name="Ning Z."/>
            <person name="He Z."/>
            <person name="Teodor R."/>
            <person name="Lu Y."/>
            <person name="Bowser T.A."/>
            <person name="Graham I.A."/>
            <person name="Ye K."/>
        </authorList>
    </citation>
    <scope>NUCLEOTIDE SEQUENCE [LARGE SCALE GENOMIC DNA]</scope>
    <source>
        <strain evidence="2">cv. HN1</strain>
        <tissue evidence="1">Leaves</tissue>
    </source>
</reference>
<dbReference type="AlphaFoldDB" id="A0A4Y7KR74"/>
<sequence length="102" mass="11457">MPEYFLAAPNCREDAIMWSSIRILHVLGLLSVKAMYDSFAVVYTNDAEIENQLGFVFQLGLSFAGQPAEHVLNQFRISNCKRLDLQSSWSHEVTCGMSSIVV</sequence>